<protein>
    <recommendedName>
        <fullName evidence="1">Protein ENHANCED DISEASE RESISTANCE 2 C-terminal domain-containing protein</fullName>
    </recommendedName>
</protein>
<name>A0A7S3TAS0_EMIHU</name>
<gene>
    <name evidence="2" type="ORF">EHUX00137_LOCUS35337</name>
</gene>
<dbReference type="AlphaFoldDB" id="A0A7S3TAS0"/>
<proteinExistence type="predicted"/>
<reference evidence="2" key="1">
    <citation type="submission" date="2021-01" db="EMBL/GenBank/DDBJ databases">
        <authorList>
            <person name="Corre E."/>
            <person name="Pelletier E."/>
            <person name="Niang G."/>
            <person name="Scheremetjew M."/>
            <person name="Finn R."/>
            <person name="Kale V."/>
            <person name="Holt S."/>
            <person name="Cochrane G."/>
            <person name="Meng A."/>
            <person name="Brown T."/>
            <person name="Cohen L."/>
        </authorList>
    </citation>
    <scope>NUCLEOTIDE SEQUENCE</scope>
    <source>
        <strain evidence="2">379</strain>
    </source>
</reference>
<dbReference type="InterPro" id="IPR009769">
    <property type="entry name" value="EDR2_C"/>
</dbReference>
<dbReference type="PANTHER" id="PTHR12136:SF41">
    <property type="entry name" value="PLECKSTRIN HOMOLOGY (PH) AND LIPID-BINDING START DOMAINS-CONTAINING PROTEIN"/>
    <property type="match status" value="1"/>
</dbReference>
<evidence type="ECO:0000313" key="2">
    <source>
        <dbReference type="EMBL" id="CAE0579021.1"/>
    </source>
</evidence>
<accession>A0A7S3TAS0</accession>
<organism evidence="2">
    <name type="scientific">Emiliania huxleyi</name>
    <name type="common">Coccolithophore</name>
    <name type="synonym">Pontosphaera huxleyi</name>
    <dbReference type="NCBI Taxonomy" id="2903"/>
    <lineage>
        <taxon>Eukaryota</taxon>
        <taxon>Haptista</taxon>
        <taxon>Haptophyta</taxon>
        <taxon>Prymnesiophyceae</taxon>
        <taxon>Isochrysidales</taxon>
        <taxon>Noelaerhabdaceae</taxon>
        <taxon>Emiliania</taxon>
    </lineage>
</organism>
<dbReference type="PANTHER" id="PTHR12136">
    <property type="entry name" value="ENHANCED DISEASE RESISTANCE-RELATED"/>
    <property type="match status" value="1"/>
</dbReference>
<evidence type="ECO:0000259" key="1">
    <source>
        <dbReference type="Pfam" id="PF07059"/>
    </source>
</evidence>
<dbReference type="EMBL" id="HBIR01045241">
    <property type="protein sequence ID" value="CAE0579021.1"/>
    <property type="molecule type" value="Transcribed_RNA"/>
</dbReference>
<sequence length="136" mass="15476">MTERAAEDARFTGLWRRFMDSGDDKWRGLRLKMIPCVVEGNFFVKKLLGDRPVLIKAIKTRYHTGPGYIEVVGDILSSKMATNMWRGVESFAKSLVVDLGFVLEAQAEQELPERLMGTVRFHRINLRKAVPPPTTP</sequence>
<dbReference type="Pfam" id="PF07059">
    <property type="entry name" value="EDR2_C"/>
    <property type="match status" value="1"/>
</dbReference>
<dbReference type="InterPro" id="IPR045096">
    <property type="entry name" value="EDR2-like"/>
</dbReference>
<feature type="domain" description="Protein ENHANCED DISEASE RESISTANCE 2 C-terminal" evidence="1">
    <location>
        <begin position="11"/>
        <end position="125"/>
    </location>
</feature>